<reference evidence="2 3" key="1">
    <citation type="submission" date="2014-09" db="EMBL/GenBank/DDBJ databases">
        <authorList>
            <person name="Martin A.A."/>
        </authorList>
    </citation>
    <scope>NUCLEOTIDE SEQUENCE</scope>
    <source>
        <strain evidence="3">ED321</strain>
        <strain evidence="2">ED321 Heterogonic</strain>
    </source>
</reference>
<feature type="compositionally biased region" description="Low complexity" evidence="1">
    <location>
        <begin position="147"/>
        <end position="157"/>
    </location>
</feature>
<sequence length="852" mass="99906">MQNNYDFPDHSIHGLPKQHSNRYEYSNQMTSQYYQEMEESSTNEGSGNEDYPNLMKCDNFNNQSHQQQMPHSYGGSRHIVMSGDFYKHENSKVTYQPKNNFYSNPINFHQKKPIFPEMVNENNKKGNENFRNQPPTKQNNWQPIQENSNSQTNSNNTKIQLNRIVTSQSKVDRINVDKNNQMEYPQKQNMQPVSKVQSVVQLMNKFEKSIDTSPPSKNSQNMIGSGNKVNIKQQPLPYLLNYNDDRKESLHEKMENKNTSVGKVANTVKQLQQKLHPHLKNINENENKKKFSTFNNQNTDYSLKINENNDINDILPEPLSSESSELSDDAKRHSIEYDFKKDEQINEKNKRINTKVTSTLSKNMAKEAKMLMEYFQRRRPLLNYLGVGLSDQLWEQVNSLPPKIVRLVYAEDIENNSQNVKQKELPKLLKRLSVRNSIRQDPRKIALKKKLLQSKIDNQNHDSNYSKIDKSLKKQIKEAVTKTLHEPQDNYQIEKEKAMLNRNENNLNFQQQQFNMKYKYNYHKQMDTFENQYEEESSEENNNRFIEHSNKEFYMNLDNIHENHDNFVEEDHDYIEEGKNNFDNSGTFQSLDTKTGRFTKKSAAALIAKRNANVTDSVINTPMKSNSSSSISSKHNIPNIINERNNQEKNIHNAGSYEKEMWNQNVTTPKEYLYNIIEKNVKNTNNSTEQRQYVRSAKSVDQLIFETSNDDGDIFDEDSLPNFDTRNSKTLSYQQLQNNEFENHLDVDELGMPRIPPHRNYIKHPTITKGINDKYENESNYHNNYPNNQFLFTGARPYIPKQGVSSKNVIDYSNNTLREKKKKKIRIISKKGTWRLHGSLGNFFKKRAAIRL</sequence>
<reference evidence="4" key="2">
    <citation type="submission" date="2020-12" db="UniProtKB">
        <authorList>
            <consortium name="WormBaseParasite"/>
        </authorList>
    </citation>
    <scope>IDENTIFICATION</scope>
</reference>
<evidence type="ECO:0000313" key="4">
    <source>
        <dbReference type="WBParaSite" id="SRAE_X000068000.1"/>
    </source>
</evidence>
<gene>
    <name evidence="2 4 5" type="ORF">SRAE_X000068000</name>
</gene>
<dbReference type="WBParaSite" id="SRAE_X000068000.1">
    <property type="protein sequence ID" value="SRAE_X000068000.1"/>
    <property type="gene ID" value="WBGene00266239"/>
</dbReference>
<dbReference type="WormBase" id="SRAE_X000068000">
    <property type="protein sequence ID" value="SRP00354"/>
    <property type="gene ID" value="WBGene00266239"/>
</dbReference>
<evidence type="ECO:0000313" key="3">
    <source>
        <dbReference type="Proteomes" id="UP000035682"/>
    </source>
</evidence>
<dbReference type="EMBL" id="LN609530">
    <property type="protein sequence ID" value="CEF71353.1"/>
    <property type="molecule type" value="Genomic_DNA"/>
</dbReference>
<dbReference type="GeneID" id="36383733"/>
<organism evidence="2">
    <name type="scientific">Strongyloides ratti</name>
    <name type="common">Parasitic roundworm</name>
    <dbReference type="NCBI Taxonomy" id="34506"/>
    <lineage>
        <taxon>Eukaryota</taxon>
        <taxon>Metazoa</taxon>
        <taxon>Ecdysozoa</taxon>
        <taxon>Nematoda</taxon>
        <taxon>Chromadorea</taxon>
        <taxon>Rhabditida</taxon>
        <taxon>Tylenchina</taxon>
        <taxon>Panagrolaimomorpha</taxon>
        <taxon>Strongyloidoidea</taxon>
        <taxon>Strongyloididae</taxon>
        <taxon>Strongyloides</taxon>
    </lineage>
</organism>
<dbReference type="Proteomes" id="UP000035682">
    <property type="component" value="Unplaced"/>
</dbReference>
<keyword evidence="3" id="KW-1185">Reference proteome</keyword>
<feature type="region of interest" description="Disordered" evidence="1">
    <location>
        <begin position="209"/>
        <end position="228"/>
    </location>
</feature>
<protein>
    <submittedName>
        <fullName evidence="2 4">Uncharacterized protein</fullName>
    </submittedName>
</protein>
<dbReference type="RefSeq" id="XP_024510549.1">
    <property type="nucleotide sequence ID" value="XM_024645053.1"/>
</dbReference>
<feature type="compositionally biased region" description="Polar residues" evidence="1">
    <location>
        <begin position="129"/>
        <end position="146"/>
    </location>
</feature>
<feature type="region of interest" description="Disordered" evidence="1">
    <location>
        <begin position="120"/>
        <end position="177"/>
    </location>
</feature>
<dbReference type="AlphaFoldDB" id="A0A090N0V6"/>
<dbReference type="CTD" id="36383733"/>
<evidence type="ECO:0000313" key="2">
    <source>
        <dbReference type="EMBL" id="CEF71353.1"/>
    </source>
</evidence>
<accession>A0A090N0V6</accession>
<evidence type="ECO:0000256" key="1">
    <source>
        <dbReference type="SAM" id="MobiDB-lite"/>
    </source>
</evidence>
<feature type="compositionally biased region" description="Polar residues" evidence="1">
    <location>
        <begin position="211"/>
        <end position="228"/>
    </location>
</feature>
<feature type="compositionally biased region" description="Polar residues" evidence="1">
    <location>
        <begin position="158"/>
        <end position="169"/>
    </location>
</feature>
<name>A0A090N0V6_STRRB</name>
<proteinExistence type="predicted"/>
<dbReference type="OrthoDB" id="5871127at2759"/>
<evidence type="ECO:0000313" key="5">
    <source>
        <dbReference type="WormBase" id="SRAE_X000068000"/>
    </source>
</evidence>